<evidence type="ECO:0000256" key="7">
    <source>
        <dbReference type="ARBA" id="ARBA00022989"/>
    </source>
</evidence>
<sequence>MSSDRGKRPNADWVDSLLDSTFLAGLAVLLKNPVLGLLVEHLTAAKTGKASSNWTWLRPGCMLHGAAACWAVAVLYVAPFYLVRSKHSRNHPETIKTRMLAVTFSSALSWIPLYILWQQKGAYAAGPDHDISFCSVLGLQSRGLLAASLRLHLTWPALTAWRALVVAPVTEEFVFRACMLPLLLMQGHSAVRAVLLTPLFFATAHLHHLRELTLHQGLAWKPALCIVAVQFGVTVLFGWYHAYY</sequence>
<evidence type="ECO:0000256" key="3">
    <source>
        <dbReference type="ARBA" id="ARBA00022670"/>
    </source>
</evidence>
<feature type="domain" description="CAAX prenyl protease 2/Lysostaphin resistance protein A-like" evidence="12">
    <location>
        <begin position="155"/>
        <end position="240"/>
    </location>
</feature>
<evidence type="ECO:0000256" key="6">
    <source>
        <dbReference type="ARBA" id="ARBA00022824"/>
    </source>
</evidence>
<accession>A0AAW1PI68</accession>
<dbReference type="GO" id="GO:0071586">
    <property type="term" value="P:CAAX-box protein processing"/>
    <property type="evidence" value="ECO:0007669"/>
    <property type="project" value="InterPro"/>
</dbReference>
<evidence type="ECO:0000259" key="12">
    <source>
        <dbReference type="Pfam" id="PF02517"/>
    </source>
</evidence>
<feature type="transmembrane region" description="Helical" evidence="11">
    <location>
        <begin position="218"/>
        <end position="240"/>
    </location>
</feature>
<keyword evidence="14" id="KW-1185">Reference proteome</keyword>
<dbReference type="PANTHER" id="PTHR13046">
    <property type="entry name" value="PROTEASE U48 CAAX PRENYL PROTEASE RCE1"/>
    <property type="match status" value="1"/>
</dbReference>
<comment type="caution">
    <text evidence="13">The sequence shown here is derived from an EMBL/GenBank/DDBJ whole genome shotgun (WGS) entry which is preliminary data.</text>
</comment>
<feature type="transmembrane region" description="Helical" evidence="11">
    <location>
        <begin position="21"/>
        <end position="42"/>
    </location>
</feature>
<protein>
    <recommendedName>
        <fullName evidence="10">intramembrane prenyl-peptidase Rce1</fullName>
        <ecNumber evidence="10">3.4.26.1</ecNumber>
    </recommendedName>
</protein>
<evidence type="ECO:0000256" key="4">
    <source>
        <dbReference type="ARBA" id="ARBA00022692"/>
    </source>
</evidence>
<keyword evidence="8 11" id="KW-0472">Membrane</keyword>
<dbReference type="GO" id="GO:0004222">
    <property type="term" value="F:metalloendopeptidase activity"/>
    <property type="evidence" value="ECO:0007669"/>
    <property type="project" value="InterPro"/>
</dbReference>
<dbReference type="EC" id="3.4.26.1" evidence="10"/>
<keyword evidence="5" id="KW-0378">Hydrolase</keyword>
<feature type="transmembrane region" description="Helical" evidence="11">
    <location>
        <begin position="95"/>
        <end position="117"/>
    </location>
</feature>
<dbReference type="AlphaFoldDB" id="A0AAW1PI68"/>
<keyword evidence="3" id="KW-0645">Protease</keyword>
<reference evidence="13 14" key="1">
    <citation type="journal article" date="2024" name="Nat. Commun.">
        <title>Phylogenomics reveals the evolutionary origins of lichenization in chlorophyte algae.</title>
        <authorList>
            <person name="Puginier C."/>
            <person name="Libourel C."/>
            <person name="Otte J."/>
            <person name="Skaloud P."/>
            <person name="Haon M."/>
            <person name="Grisel S."/>
            <person name="Petersen M."/>
            <person name="Berrin J.G."/>
            <person name="Delaux P.M."/>
            <person name="Dal Grande F."/>
            <person name="Keller J."/>
        </authorList>
    </citation>
    <scope>NUCLEOTIDE SEQUENCE [LARGE SCALE GENOMIC DNA]</scope>
    <source>
        <strain evidence="13 14">SAG 2036</strain>
    </source>
</reference>
<dbReference type="EMBL" id="JALJOQ010000026">
    <property type="protein sequence ID" value="KAK9808213.1"/>
    <property type="molecule type" value="Genomic_DNA"/>
</dbReference>
<dbReference type="Pfam" id="PF02517">
    <property type="entry name" value="Rce1-like"/>
    <property type="match status" value="1"/>
</dbReference>
<evidence type="ECO:0000256" key="2">
    <source>
        <dbReference type="ARBA" id="ARBA00006897"/>
    </source>
</evidence>
<evidence type="ECO:0000256" key="5">
    <source>
        <dbReference type="ARBA" id="ARBA00022801"/>
    </source>
</evidence>
<evidence type="ECO:0000313" key="14">
    <source>
        <dbReference type="Proteomes" id="UP001465755"/>
    </source>
</evidence>
<comment type="subcellular location">
    <subcellularLocation>
        <location evidence="1">Endoplasmic reticulum membrane</location>
        <topology evidence="1">Multi-pass membrane protein</topology>
    </subcellularLocation>
</comment>
<evidence type="ECO:0000256" key="10">
    <source>
        <dbReference type="ARBA" id="ARBA00049729"/>
    </source>
</evidence>
<dbReference type="GO" id="GO:0005789">
    <property type="term" value="C:endoplasmic reticulum membrane"/>
    <property type="evidence" value="ECO:0007669"/>
    <property type="project" value="UniProtKB-SubCell"/>
</dbReference>
<evidence type="ECO:0000256" key="1">
    <source>
        <dbReference type="ARBA" id="ARBA00004477"/>
    </source>
</evidence>
<feature type="transmembrane region" description="Helical" evidence="11">
    <location>
        <begin position="189"/>
        <end position="206"/>
    </location>
</feature>
<keyword evidence="6" id="KW-0256">Endoplasmic reticulum</keyword>
<dbReference type="Proteomes" id="UP001465755">
    <property type="component" value="Unassembled WGS sequence"/>
</dbReference>
<dbReference type="PANTHER" id="PTHR13046:SF0">
    <property type="entry name" value="CAAX PRENYL PROTEASE 2"/>
    <property type="match status" value="1"/>
</dbReference>
<evidence type="ECO:0000256" key="11">
    <source>
        <dbReference type="SAM" id="Phobius"/>
    </source>
</evidence>
<gene>
    <name evidence="13" type="ORF">WJX73_009523</name>
</gene>
<dbReference type="InterPro" id="IPR003675">
    <property type="entry name" value="Rce1/LyrA-like_dom"/>
</dbReference>
<name>A0AAW1PI68_9CHLO</name>
<keyword evidence="7 11" id="KW-1133">Transmembrane helix</keyword>
<feature type="transmembrane region" description="Helical" evidence="11">
    <location>
        <begin position="62"/>
        <end position="83"/>
    </location>
</feature>
<comment type="similarity">
    <text evidence="2">Belongs to the peptidase U48 family.</text>
</comment>
<dbReference type="InterPro" id="IPR039731">
    <property type="entry name" value="Rce1"/>
</dbReference>
<keyword evidence="4 11" id="KW-0812">Transmembrane</keyword>
<evidence type="ECO:0000313" key="13">
    <source>
        <dbReference type="EMBL" id="KAK9808213.1"/>
    </source>
</evidence>
<comment type="catalytic activity">
    <reaction evidence="9">
        <text>Hydrolyzes the peptide bond -P2-(S-farnesyl or geranylgeranyl)C-P1'-P2'-P3'-COOH where P1' and P2' are amino acids with aliphatic sidechains and P3' is any C-terminal residue.</text>
        <dbReference type="EC" id="3.4.26.1"/>
    </reaction>
</comment>
<organism evidence="13 14">
    <name type="scientific">Symbiochloris irregularis</name>
    <dbReference type="NCBI Taxonomy" id="706552"/>
    <lineage>
        <taxon>Eukaryota</taxon>
        <taxon>Viridiplantae</taxon>
        <taxon>Chlorophyta</taxon>
        <taxon>core chlorophytes</taxon>
        <taxon>Trebouxiophyceae</taxon>
        <taxon>Trebouxiales</taxon>
        <taxon>Trebouxiaceae</taxon>
        <taxon>Symbiochloris</taxon>
    </lineage>
</organism>
<evidence type="ECO:0000256" key="8">
    <source>
        <dbReference type="ARBA" id="ARBA00023136"/>
    </source>
</evidence>
<evidence type="ECO:0000256" key="9">
    <source>
        <dbReference type="ARBA" id="ARBA00047280"/>
    </source>
</evidence>
<proteinExistence type="inferred from homology"/>